<feature type="transmembrane region" description="Helical" evidence="9">
    <location>
        <begin position="717"/>
        <end position="734"/>
    </location>
</feature>
<evidence type="ECO:0000256" key="7">
    <source>
        <dbReference type="ARBA" id="ARBA00022989"/>
    </source>
</evidence>
<dbReference type="InterPro" id="IPR004648">
    <property type="entry name" value="Oligpept_transpt"/>
</dbReference>
<evidence type="ECO:0000256" key="1">
    <source>
        <dbReference type="ARBA" id="ARBA00004141"/>
    </source>
</evidence>
<dbReference type="AlphaFoldDB" id="A0A6A6PSX7"/>
<keyword evidence="11" id="KW-1185">Reference proteome</keyword>
<dbReference type="Pfam" id="PF03169">
    <property type="entry name" value="OPT"/>
    <property type="match status" value="1"/>
</dbReference>
<dbReference type="PANTHER" id="PTHR22601">
    <property type="entry name" value="ISP4 LIKE PROTEIN"/>
    <property type="match status" value="1"/>
</dbReference>
<keyword evidence="6" id="KW-0653">Protein transport</keyword>
<keyword evidence="3" id="KW-0813">Transport</keyword>
<gene>
    <name evidence="10" type="ORF">BDY17DRAFT_136910</name>
</gene>
<feature type="transmembrane region" description="Helical" evidence="9">
    <location>
        <begin position="126"/>
        <end position="142"/>
    </location>
</feature>
<dbReference type="GO" id="GO:0035673">
    <property type="term" value="F:oligopeptide transmembrane transporter activity"/>
    <property type="evidence" value="ECO:0007669"/>
    <property type="project" value="InterPro"/>
</dbReference>
<feature type="transmembrane region" description="Helical" evidence="9">
    <location>
        <begin position="663"/>
        <end position="683"/>
    </location>
</feature>
<dbReference type="NCBIfam" id="TIGR00728">
    <property type="entry name" value="OPT_sfam"/>
    <property type="match status" value="1"/>
</dbReference>
<feature type="transmembrane region" description="Helical" evidence="9">
    <location>
        <begin position="746"/>
        <end position="769"/>
    </location>
</feature>
<keyword evidence="5" id="KW-0571">Peptide transport</keyword>
<protein>
    <submittedName>
        <fullName evidence="10">OPT oligopeptide transporter protein-domain-containing protein</fullName>
    </submittedName>
</protein>
<dbReference type="InterPro" id="IPR004813">
    <property type="entry name" value="OPT"/>
</dbReference>
<evidence type="ECO:0000256" key="5">
    <source>
        <dbReference type="ARBA" id="ARBA00022856"/>
    </source>
</evidence>
<evidence type="ECO:0000256" key="2">
    <source>
        <dbReference type="ARBA" id="ARBA00008807"/>
    </source>
</evidence>
<feature type="transmembrane region" description="Helical" evidence="9">
    <location>
        <begin position="513"/>
        <end position="535"/>
    </location>
</feature>
<organism evidence="10 11">
    <name type="scientific">Neohortaea acidophila</name>
    <dbReference type="NCBI Taxonomy" id="245834"/>
    <lineage>
        <taxon>Eukaryota</taxon>
        <taxon>Fungi</taxon>
        <taxon>Dikarya</taxon>
        <taxon>Ascomycota</taxon>
        <taxon>Pezizomycotina</taxon>
        <taxon>Dothideomycetes</taxon>
        <taxon>Dothideomycetidae</taxon>
        <taxon>Mycosphaerellales</taxon>
        <taxon>Teratosphaeriaceae</taxon>
        <taxon>Neohortaea</taxon>
    </lineage>
</organism>
<accession>A0A6A6PSX7</accession>
<feature type="transmembrane region" description="Helical" evidence="9">
    <location>
        <begin position="98"/>
        <end position="120"/>
    </location>
</feature>
<sequence length="796" mass="88755">MPLISKNEELIGPGVGIDGQVHSIPTHRDVNEHRRASIEQALDVDKADMSDEKRGVAVETTEVVSESEVDFDDDRVIVTGADAALHLLPLRDDGDPSITFRGIFLATVLAGFMAVLQQIYTFKPTYVSLSGTFIVLLAYFLGKAWADFLPRGDIWEARWRARGGQGKTPLGIRILSFFNYGPWGLKEHSVSAITATSASNAAASSMVFAAGTLFYDIPLNATTVILSTCSIGLFGYGLCGLMRPITVWHVESVYWSNLPIVKSLQGLHWQEVKKSKPLRYFWYAYGTMTLYEALPAYIWPWLNSVSVPCLASMHATGNTGSILTNLFGGAETNEGLGLFNFGFDWQYITSSTTSLPLKYQVNAALGFITCYIAMIIVYYGNIWNAQSLPFMSSELRSADGGYYPIAQVFVQGVLDEEALKKYGLPKLTGTFAWGLFIANAAIGALIVHCILFWGKDILNTYRMARKGRFDDRHHNYMAQHYKEVPWYWYMAILVVSFILGLIVCLKENIHLPVWAYIVALILGCIIAPFSTILYARYGNGIATNNLSKMIAGLLIPGRPVGNMYFAAWSHNVILNAVNLSADLKMGEYLKIPARTMLVTQMWGTIFGGFVNYVVMVSIVDSNKALLANGNGNASWSGATMQGYNSNATSWALAKYLYKFGDEYYMVPMGMLIGGAMVVVHWLFSKWVTQIKGFRVDDLNLPQFIQYAGFIPYNQPQTCVIFNMFTISFFIQYYLRNYHPRIFKDYTYLVTAAWDGGSLTTIFILSFAVFGAGGKSYPFPQWWGNNVNGNYDFCPTT</sequence>
<reference evidence="10" key="1">
    <citation type="journal article" date="2020" name="Stud. Mycol.">
        <title>101 Dothideomycetes genomes: a test case for predicting lifestyles and emergence of pathogens.</title>
        <authorList>
            <person name="Haridas S."/>
            <person name="Albert R."/>
            <person name="Binder M."/>
            <person name="Bloem J."/>
            <person name="Labutti K."/>
            <person name="Salamov A."/>
            <person name="Andreopoulos B."/>
            <person name="Baker S."/>
            <person name="Barry K."/>
            <person name="Bills G."/>
            <person name="Bluhm B."/>
            <person name="Cannon C."/>
            <person name="Castanera R."/>
            <person name="Culley D."/>
            <person name="Daum C."/>
            <person name="Ezra D."/>
            <person name="Gonzalez J."/>
            <person name="Henrissat B."/>
            <person name="Kuo A."/>
            <person name="Liang C."/>
            <person name="Lipzen A."/>
            <person name="Lutzoni F."/>
            <person name="Magnuson J."/>
            <person name="Mondo S."/>
            <person name="Nolan M."/>
            <person name="Ohm R."/>
            <person name="Pangilinan J."/>
            <person name="Park H.-J."/>
            <person name="Ramirez L."/>
            <person name="Alfaro M."/>
            <person name="Sun H."/>
            <person name="Tritt A."/>
            <person name="Yoshinaga Y."/>
            <person name="Zwiers L.-H."/>
            <person name="Turgeon B."/>
            <person name="Goodwin S."/>
            <person name="Spatafora J."/>
            <person name="Crous P."/>
            <person name="Grigoriev I."/>
        </authorList>
    </citation>
    <scope>NUCLEOTIDE SEQUENCE</scope>
    <source>
        <strain evidence="10">CBS 113389</strain>
    </source>
</reference>
<dbReference type="EMBL" id="MU001635">
    <property type="protein sequence ID" value="KAF2482876.1"/>
    <property type="molecule type" value="Genomic_DNA"/>
</dbReference>
<proteinExistence type="inferred from homology"/>
<keyword evidence="8 9" id="KW-0472">Membrane</keyword>
<evidence type="ECO:0000256" key="6">
    <source>
        <dbReference type="ARBA" id="ARBA00022927"/>
    </source>
</evidence>
<dbReference type="GO" id="GO:0016020">
    <property type="term" value="C:membrane"/>
    <property type="evidence" value="ECO:0007669"/>
    <property type="project" value="UniProtKB-SubCell"/>
</dbReference>
<comment type="subcellular location">
    <subcellularLocation>
        <location evidence="1">Membrane</location>
        <topology evidence="1">Multi-pass membrane protein</topology>
    </subcellularLocation>
</comment>
<feature type="transmembrane region" description="Helical" evidence="9">
    <location>
        <begin position="486"/>
        <end position="506"/>
    </location>
</feature>
<feature type="transmembrane region" description="Helical" evidence="9">
    <location>
        <begin position="601"/>
        <end position="619"/>
    </location>
</feature>
<feature type="transmembrane region" description="Helical" evidence="9">
    <location>
        <begin position="430"/>
        <end position="453"/>
    </location>
</feature>
<name>A0A6A6PSX7_9PEZI</name>
<evidence type="ECO:0000256" key="4">
    <source>
        <dbReference type="ARBA" id="ARBA00022692"/>
    </source>
</evidence>
<evidence type="ECO:0000256" key="9">
    <source>
        <dbReference type="SAM" id="Phobius"/>
    </source>
</evidence>
<keyword evidence="4 9" id="KW-0812">Transmembrane</keyword>
<dbReference type="RefSeq" id="XP_033589446.1">
    <property type="nucleotide sequence ID" value="XM_033729475.1"/>
</dbReference>
<comment type="similarity">
    <text evidence="2">Belongs to the oligopeptide OPT transporter family.</text>
</comment>
<evidence type="ECO:0000313" key="11">
    <source>
        <dbReference type="Proteomes" id="UP000799767"/>
    </source>
</evidence>
<evidence type="ECO:0000313" key="10">
    <source>
        <dbReference type="EMBL" id="KAF2482876.1"/>
    </source>
</evidence>
<evidence type="ECO:0000256" key="8">
    <source>
        <dbReference type="ARBA" id="ARBA00023136"/>
    </source>
</evidence>
<evidence type="ECO:0000256" key="3">
    <source>
        <dbReference type="ARBA" id="ARBA00022448"/>
    </source>
</evidence>
<feature type="transmembrane region" description="Helical" evidence="9">
    <location>
        <begin position="359"/>
        <end position="379"/>
    </location>
</feature>
<dbReference type="GO" id="GO:0015031">
    <property type="term" value="P:protein transport"/>
    <property type="evidence" value="ECO:0007669"/>
    <property type="project" value="UniProtKB-KW"/>
</dbReference>
<dbReference type="Proteomes" id="UP000799767">
    <property type="component" value="Unassembled WGS sequence"/>
</dbReference>
<dbReference type="OrthoDB" id="9986677at2759"/>
<dbReference type="GeneID" id="54470477"/>
<keyword evidence="7 9" id="KW-1133">Transmembrane helix</keyword>